<sequence>MNREEMRLLANKCLEMYEKSNFGERKRFLSRWYFSLTDEKRDCLDMVVFYFCAPDTERVRLDRVRREALRDARERDGFLEEVKKKLAFLKKRDGGHYNEAVARAEKLRLLFKIRLSEAISFEAIWDYSFGLGWNTYLLTAIKEGRLPKEKKIQPDDNTTRVWEAGWNAAREVLKKEGATVLE</sequence>
<evidence type="ECO:0000313" key="1">
    <source>
        <dbReference type="EMBL" id="OGZ42392.1"/>
    </source>
</evidence>
<evidence type="ECO:0000313" key="2">
    <source>
        <dbReference type="Proteomes" id="UP000177126"/>
    </source>
</evidence>
<dbReference type="AlphaFoldDB" id="A0A1G2FXE1"/>
<name>A0A1G2FXE1_9BACT</name>
<comment type="caution">
    <text evidence="1">The sequence shown here is derived from an EMBL/GenBank/DDBJ whole genome shotgun (WGS) entry which is preliminary data.</text>
</comment>
<protein>
    <submittedName>
        <fullName evidence="1">Uncharacterized protein</fullName>
    </submittedName>
</protein>
<organism evidence="1 2">
    <name type="scientific">Candidatus Portnoybacteria bacterium RIFCSPLOWO2_02_FULL_39_11</name>
    <dbReference type="NCBI Taxonomy" id="1802001"/>
    <lineage>
        <taxon>Bacteria</taxon>
        <taxon>Candidatus Portnoyibacteriota</taxon>
    </lineage>
</organism>
<accession>A0A1G2FXE1</accession>
<proteinExistence type="predicted"/>
<dbReference type="Proteomes" id="UP000177126">
    <property type="component" value="Unassembled WGS sequence"/>
</dbReference>
<gene>
    <name evidence="1" type="ORF">A3B04_00520</name>
</gene>
<dbReference type="EMBL" id="MHNF01000001">
    <property type="protein sequence ID" value="OGZ42392.1"/>
    <property type="molecule type" value="Genomic_DNA"/>
</dbReference>
<reference evidence="1 2" key="1">
    <citation type="journal article" date="2016" name="Nat. Commun.">
        <title>Thousands of microbial genomes shed light on interconnected biogeochemical processes in an aquifer system.</title>
        <authorList>
            <person name="Anantharaman K."/>
            <person name="Brown C.T."/>
            <person name="Hug L.A."/>
            <person name="Sharon I."/>
            <person name="Castelle C.J."/>
            <person name="Probst A.J."/>
            <person name="Thomas B.C."/>
            <person name="Singh A."/>
            <person name="Wilkins M.J."/>
            <person name="Karaoz U."/>
            <person name="Brodie E.L."/>
            <person name="Williams K.H."/>
            <person name="Hubbard S.S."/>
            <person name="Banfield J.F."/>
        </authorList>
    </citation>
    <scope>NUCLEOTIDE SEQUENCE [LARGE SCALE GENOMIC DNA]</scope>
</reference>